<dbReference type="GO" id="GO:0016887">
    <property type="term" value="F:ATP hydrolysis activity"/>
    <property type="evidence" value="ECO:0007669"/>
    <property type="project" value="InterPro"/>
</dbReference>
<dbReference type="RefSeq" id="WP_197317442.1">
    <property type="nucleotide sequence ID" value="NZ_JADZSC010000002.1"/>
</dbReference>
<reference evidence="11 12" key="1">
    <citation type="journal article" date="2005" name="Int. J. Syst. Evol. Microbiol.">
        <title>Halobacillus yeomjeoni sp. nov., isolated from a marine solar saltern in Korea.</title>
        <authorList>
            <person name="Yoon J.H."/>
            <person name="Kang S.J."/>
            <person name="Lee C.H."/>
            <person name="Oh H.W."/>
            <person name="Oh T.K."/>
        </authorList>
    </citation>
    <scope>NUCLEOTIDE SEQUENCE [LARGE SCALE GENOMIC DNA]</scope>
    <source>
        <strain evidence="11 12">KCTC 3957</strain>
    </source>
</reference>
<protein>
    <submittedName>
        <fullName evidence="11">Gas vesicle protein GvpN</fullName>
    </submittedName>
</protein>
<dbReference type="GO" id="GO:0031411">
    <property type="term" value="C:gas vesicle"/>
    <property type="evidence" value="ECO:0007669"/>
    <property type="project" value="UniProtKB-SubCell"/>
</dbReference>
<evidence type="ECO:0000256" key="7">
    <source>
        <dbReference type="ARBA" id="ARBA00022987"/>
    </source>
</evidence>
<evidence type="ECO:0000256" key="9">
    <source>
        <dbReference type="ARBA" id="ARBA00049360"/>
    </source>
</evidence>
<evidence type="ECO:0000313" key="11">
    <source>
        <dbReference type="EMBL" id="MBH0230833.1"/>
    </source>
</evidence>
<evidence type="ECO:0000256" key="2">
    <source>
        <dbReference type="ARBA" id="ARBA00009417"/>
    </source>
</evidence>
<dbReference type="GO" id="GO:0005737">
    <property type="term" value="C:cytoplasm"/>
    <property type="evidence" value="ECO:0007669"/>
    <property type="project" value="UniProtKB-SubCell"/>
</dbReference>
<dbReference type="GO" id="GO:0005524">
    <property type="term" value="F:ATP binding"/>
    <property type="evidence" value="ECO:0007669"/>
    <property type="project" value="UniProtKB-KW"/>
</dbReference>
<dbReference type="SUPFAM" id="SSF52540">
    <property type="entry name" value="P-loop containing nucleoside triphosphate hydrolases"/>
    <property type="match status" value="1"/>
</dbReference>
<keyword evidence="7" id="KW-0304">Gas vesicle</keyword>
<dbReference type="InterPro" id="IPR013462">
    <property type="entry name" value="Gas-vesicle_GvpN"/>
</dbReference>
<comment type="subcellular location">
    <subcellularLocation>
        <location evidence="1">Cytoplasm</location>
    </subcellularLocation>
    <subcellularLocation>
        <location evidence="8">Gas vesicle</location>
    </subcellularLocation>
</comment>
<accession>A0A931MVA6</accession>
<feature type="domain" description="AAA+ ATPase" evidence="10">
    <location>
        <begin position="36"/>
        <end position="205"/>
    </location>
</feature>
<dbReference type="PANTHER" id="PTHR42759">
    <property type="entry name" value="MOXR FAMILY PROTEIN"/>
    <property type="match status" value="1"/>
</dbReference>
<keyword evidence="6" id="KW-0067">ATP-binding</keyword>
<comment type="caution">
    <text evidence="11">The sequence shown here is derived from an EMBL/GenBank/DDBJ whole genome shotgun (WGS) entry which is preliminary data.</text>
</comment>
<dbReference type="Gene3D" id="3.40.50.300">
    <property type="entry name" value="P-loop containing nucleotide triphosphate hydrolases"/>
    <property type="match status" value="1"/>
</dbReference>
<proteinExistence type="inferred from homology"/>
<organism evidence="11 12">
    <name type="scientific">Halobacillus yeomjeoni</name>
    <dbReference type="NCBI Taxonomy" id="311194"/>
    <lineage>
        <taxon>Bacteria</taxon>
        <taxon>Bacillati</taxon>
        <taxon>Bacillota</taxon>
        <taxon>Bacilli</taxon>
        <taxon>Bacillales</taxon>
        <taxon>Bacillaceae</taxon>
        <taxon>Halobacillus</taxon>
    </lineage>
</organism>
<keyword evidence="5" id="KW-0378">Hydrolase</keyword>
<evidence type="ECO:0000256" key="8">
    <source>
        <dbReference type="ARBA" id="ARBA00035108"/>
    </source>
</evidence>
<dbReference type="NCBIfam" id="TIGR02640">
    <property type="entry name" value="gas_vesic_GvpN"/>
    <property type="match status" value="1"/>
</dbReference>
<evidence type="ECO:0000256" key="6">
    <source>
        <dbReference type="ARBA" id="ARBA00022840"/>
    </source>
</evidence>
<dbReference type="InterPro" id="IPR011704">
    <property type="entry name" value="ATPase_dyneun-rel_AAA"/>
</dbReference>
<evidence type="ECO:0000256" key="4">
    <source>
        <dbReference type="ARBA" id="ARBA00022741"/>
    </source>
</evidence>
<evidence type="ECO:0000259" key="10">
    <source>
        <dbReference type="SMART" id="SM00382"/>
    </source>
</evidence>
<dbReference type="Proteomes" id="UP000614490">
    <property type="component" value="Unassembled WGS sequence"/>
</dbReference>
<dbReference type="EMBL" id="JADZSC010000002">
    <property type="protein sequence ID" value="MBH0230833.1"/>
    <property type="molecule type" value="Genomic_DNA"/>
</dbReference>
<dbReference type="SMART" id="SM00382">
    <property type="entry name" value="AAA"/>
    <property type="match status" value="1"/>
</dbReference>
<dbReference type="InterPro" id="IPR050764">
    <property type="entry name" value="CbbQ/NirQ/NorQ/GpvN"/>
</dbReference>
<keyword evidence="4" id="KW-0547">Nucleotide-binding</keyword>
<dbReference type="InterPro" id="IPR003593">
    <property type="entry name" value="AAA+_ATPase"/>
</dbReference>
<evidence type="ECO:0000313" key="12">
    <source>
        <dbReference type="Proteomes" id="UP000614490"/>
    </source>
</evidence>
<dbReference type="Pfam" id="PF07728">
    <property type="entry name" value="AAA_5"/>
    <property type="match status" value="1"/>
</dbReference>
<keyword evidence="3" id="KW-0963">Cytoplasm</keyword>
<dbReference type="GO" id="GO:0031412">
    <property type="term" value="P:gas vesicle organization"/>
    <property type="evidence" value="ECO:0007669"/>
    <property type="project" value="InterPro"/>
</dbReference>
<evidence type="ECO:0000256" key="1">
    <source>
        <dbReference type="ARBA" id="ARBA00004496"/>
    </source>
</evidence>
<gene>
    <name evidence="11" type="primary">gvpN</name>
    <name evidence="11" type="ORF">H0267_11455</name>
</gene>
<dbReference type="CDD" id="cd00009">
    <property type="entry name" value="AAA"/>
    <property type="match status" value="1"/>
</dbReference>
<evidence type="ECO:0000256" key="3">
    <source>
        <dbReference type="ARBA" id="ARBA00022490"/>
    </source>
</evidence>
<dbReference type="InterPro" id="IPR027417">
    <property type="entry name" value="P-loop_NTPase"/>
</dbReference>
<comment type="catalytic activity">
    <reaction evidence="9">
        <text>ATP + H2O = ADP + phosphate + H(+)</text>
        <dbReference type="Rhea" id="RHEA:13065"/>
        <dbReference type="ChEBI" id="CHEBI:15377"/>
        <dbReference type="ChEBI" id="CHEBI:15378"/>
        <dbReference type="ChEBI" id="CHEBI:30616"/>
        <dbReference type="ChEBI" id="CHEBI:43474"/>
        <dbReference type="ChEBI" id="CHEBI:456216"/>
    </reaction>
</comment>
<keyword evidence="12" id="KW-1185">Reference proteome</keyword>
<name>A0A931MVA6_9BACI</name>
<sequence>MSRLTRTKQKASNQQDVYDHPFFRSLIRRSHRYLSAGYPIHYTGPSGIGKTTLALHVAKSRNRPVTLINGNRDMSNEDLIGAFKGYNRKKLNDNFVKQVHKVEENVTEDWVEGRLYEAVKNGHTVVYDEFTRSSPDTNNLFLSVIEEKILPLYGAKRKQSHIEVHPHFSIIFTSNPSEYVGVYETQDALLDRMISLPFETIGNETRAEILMQQTSIGKGEAGKIVDFIGNVNALCREGSQTVSLRASLMMADVIMKNDIPVDGENEEFQQLALDVCYFHLKLCSEREEDVESHILNVCKQV</sequence>
<evidence type="ECO:0000256" key="5">
    <source>
        <dbReference type="ARBA" id="ARBA00022801"/>
    </source>
</evidence>
<dbReference type="PANTHER" id="PTHR42759:SF1">
    <property type="entry name" value="MAGNESIUM-CHELATASE SUBUNIT CHLD"/>
    <property type="match status" value="1"/>
</dbReference>
<comment type="similarity">
    <text evidence="2">Belongs to the CbbQ/NirQ/NorQ/GpvN family.</text>
</comment>
<dbReference type="AlphaFoldDB" id="A0A931MVA6"/>